<dbReference type="OrthoDB" id="6047840at2"/>
<organism evidence="1 2">
    <name type="scientific">Stenotrophomonas maltophilia</name>
    <name type="common">Pseudomonas maltophilia</name>
    <name type="synonym">Xanthomonas maltophilia</name>
    <dbReference type="NCBI Taxonomy" id="40324"/>
    <lineage>
        <taxon>Bacteria</taxon>
        <taxon>Pseudomonadati</taxon>
        <taxon>Pseudomonadota</taxon>
        <taxon>Gammaproteobacteria</taxon>
        <taxon>Lysobacterales</taxon>
        <taxon>Lysobacteraceae</taxon>
        <taxon>Stenotrophomonas</taxon>
        <taxon>Stenotrophomonas maltophilia group</taxon>
    </lineage>
</organism>
<sequence>MRGLNYDYPHVGTKRGGNNRARQFDHVIEGKRVTTMEVAEALGLSKKMAAARLKRGPFPLTWEGLRGDPPA</sequence>
<gene>
    <name evidence="1" type="ORF">A9K58_00260</name>
</gene>
<dbReference type="RefSeq" id="WP_065197419.1">
    <property type="nucleotide sequence ID" value="NZ_LYVJ01000001.1"/>
</dbReference>
<dbReference type="AlphaFoldDB" id="A0A1A6Y661"/>
<evidence type="ECO:0000313" key="2">
    <source>
        <dbReference type="Proteomes" id="UP000092256"/>
    </source>
</evidence>
<comment type="caution">
    <text evidence="1">The sequence shown here is derived from an EMBL/GenBank/DDBJ whole genome shotgun (WGS) entry which is preliminary data.</text>
</comment>
<evidence type="ECO:0000313" key="1">
    <source>
        <dbReference type="EMBL" id="OBU70420.1"/>
    </source>
</evidence>
<proteinExistence type="predicted"/>
<reference evidence="1 2" key="1">
    <citation type="submission" date="2016-05" db="EMBL/GenBank/DDBJ databases">
        <title>Draft Genome Sequences of Stenotrophomonas maltophilia Strains Sm32COP, Sm41DVV, Sm46PAILV, SmF3, SmF22, SmSOFb1 and SmCVFa1, Isolated from Different Manures, in France.</title>
        <authorList>
            <person name="Nazaret S."/>
            <person name="Bodilis J."/>
        </authorList>
    </citation>
    <scope>NUCLEOTIDE SEQUENCE [LARGE SCALE GENOMIC DNA]</scope>
    <source>
        <strain evidence="1 2">Sm46PAILV</strain>
    </source>
</reference>
<name>A0A1A6Y661_STEMA</name>
<dbReference type="Proteomes" id="UP000092256">
    <property type="component" value="Unassembled WGS sequence"/>
</dbReference>
<accession>A0A1A6Y661</accession>
<protein>
    <submittedName>
        <fullName evidence="1">Uncharacterized protein</fullName>
    </submittedName>
</protein>
<dbReference type="EMBL" id="LYVJ01000001">
    <property type="protein sequence ID" value="OBU70420.1"/>
    <property type="molecule type" value="Genomic_DNA"/>
</dbReference>